<keyword evidence="1" id="KW-1133">Transmembrane helix</keyword>
<feature type="transmembrane region" description="Helical" evidence="1">
    <location>
        <begin position="75"/>
        <end position="92"/>
    </location>
</feature>
<evidence type="ECO:0000256" key="1">
    <source>
        <dbReference type="SAM" id="Phobius"/>
    </source>
</evidence>
<accession>A0A0L7TD53</accession>
<name>A0A0L7TD53_9GAMM</name>
<evidence type="ECO:0000313" key="4">
    <source>
        <dbReference type="Proteomes" id="UP000036851"/>
    </source>
</evidence>
<feature type="transmembrane region" description="Helical" evidence="1">
    <location>
        <begin position="44"/>
        <end position="63"/>
    </location>
</feature>
<dbReference type="PATRIC" id="fig|1560201.3.peg.3826"/>
<keyword evidence="5" id="KW-1185">Reference proteome</keyword>
<dbReference type="GO" id="GO:0005886">
    <property type="term" value="C:plasma membrane"/>
    <property type="evidence" value="ECO:0007669"/>
    <property type="project" value="TreeGrafter"/>
</dbReference>
<evidence type="ECO:0000313" key="3">
    <source>
        <dbReference type="EMBL" id="KOC93293.1"/>
    </source>
</evidence>
<organism evidence="3 4">
    <name type="scientific">Winslowiella iniecta</name>
    <dbReference type="NCBI Taxonomy" id="1560201"/>
    <lineage>
        <taxon>Bacteria</taxon>
        <taxon>Pseudomonadati</taxon>
        <taxon>Pseudomonadota</taxon>
        <taxon>Gammaproteobacteria</taxon>
        <taxon>Enterobacterales</taxon>
        <taxon>Erwiniaceae</taxon>
        <taxon>Winslowiella</taxon>
    </lineage>
</organism>
<dbReference type="InterPro" id="IPR008523">
    <property type="entry name" value="DUF805"/>
</dbReference>
<proteinExistence type="predicted"/>
<feature type="transmembrane region" description="Helical" evidence="1">
    <location>
        <begin position="104"/>
        <end position="124"/>
    </location>
</feature>
<feature type="transmembrane region" description="Helical" evidence="1">
    <location>
        <begin position="20"/>
        <end position="38"/>
    </location>
</feature>
<dbReference type="OrthoDB" id="9812349at2"/>
<dbReference type="Pfam" id="PF05656">
    <property type="entry name" value="DUF805"/>
    <property type="match status" value="1"/>
</dbReference>
<dbReference type="AlphaFoldDB" id="A0A0L7TD53"/>
<sequence>MTLQQWCFSYRGRLSRRDFWIWQGVWLVAMVMLFTLAGNNWLDTQMAAFCVVCLLWPASAVMVKRLHDRNKKGWWALLVILAWMLLAGNWTMFNGTWQWALGRFVPTLIFVMMLLDLGVFTGTAGENRFGSEARPVNYFGKPNYQ</sequence>
<gene>
    <name evidence="2" type="ORF">NG42_18075</name>
    <name evidence="3" type="ORF">NG43_10765</name>
</gene>
<evidence type="ECO:0000313" key="5">
    <source>
        <dbReference type="Proteomes" id="UP000037088"/>
    </source>
</evidence>
<dbReference type="Proteomes" id="UP000037088">
    <property type="component" value="Unassembled WGS sequence"/>
</dbReference>
<protein>
    <submittedName>
        <fullName evidence="3">Membrane protein</fullName>
    </submittedName>
</protein>
<keyword evidence="1" id="KW-0812">Transmembrane</keyword>
<dbReference type="PANTHER" id="PTHR34980">
    <property type="entry name" value="INNER MEMBRANE PROTEIN-RELATED-RELATED"/>
    <property type="match status" value="1"/>
</dbReference>
<evidence type="ECO:0000313" key="2">
    <source>
        <dbReference type="EMBL" id="KOC87980.1"/>
    </source>
</evidence>
<reference evidence="4 5" key="1">
    <citation type="journal article" date="2015" name="Int. J. Syst. Evol. Microbiol.">
        <title>Erwinia iniecta sp. nov., isolated from Russian wheat aphids (Diuraphis noxia).</title>
        <authorList>
            <person name="Campillo T."/>
            <person name="Luna E."/>
            <person name="Portier P."/>
            <person name="Fischer-Le Saux M."/>
            <person name="Lapitan N."/>
            <person name="Tisserat N.A."/>
            <person name="Leach J.E."/>
        </authorList>
    </citation>
    <scope>NUCLEOTIDE SEQUENCE [LARGE SCALE GENOMIC DNA]</scope>
    <source>
        <strain evidence="2 5">B120</strain>
        <strain evidence="3 4">B149</strain>
    </source>
</reference>
<dbReference type="RefSeq" id="WP_052901726.1">
    <property type="nucleotide sequence ID" value="NZ_JRXE01000029.1"/>
</dbReference>
<keyword evidence="1" id="KW-0472">Membrane</keyword>
<dbReference type="PANTHER" id="PTHR34980:SF1">
    <property type="entry name" value="INNER MEMBRANE PROTEIN"/>
    <property type="match status" value="1"/>
</dbReference>
<comment type="caution">
    <text evidence="3">The sequence shown here is derived from an EMBL/GenBank/DDBJ whole genome shotgun (WGS) entry which is preliminary data.</text>
</comment>
<dbReference type="Proteomes" id="UP000036851">
    <property type="component" value="Unassembled WGS sequence"/>
</dbReference>
<dbReference type="EMBL" id="JRXF01000015">
    <property type="protein sequence ID" value="KOC93293.1"/>
    <property type="molecule type" value="Genomic_DNA"/>
</dbReference>
<dbReference type="STRING" id="1560201.NG42_18075"/>
<dbReference type="EMBL" id="JRXE01000029">
    <property type="protein sequence ID" value="KOC87980.1"/>
    <property type="molecule type" value="Genomic_DNA"/>
</dbReference>